<evidence type="ECO:0000256" key="2">
    <source>
        <dbReference type="ARBA" id="ARBA00004123"/>
    </source>
</evidence>
<feature type="domain" description="PiggyBac transposable element-derived protein" evidence="6">
    <location>
        <begin position="238"/>
        <end position="377"/>
    </location>
</feature>
<dbReference type="InterPro" id="IPR009057">
    <property type="entry name" value="Homeodomain-like_sf"/>
</dbReference>
<evidence type="ECO:0000256" key="1">
    <source>
        <dbReference type="ARBA" id="ARBA00001968"/>
    </source>
</evidence>
<dbReference type="InterPro" id="IPR029526">
    <property type="entry name" value="PGBD"/>
</dbReference>
<evidence type="ECO:0000259" key="5">
    <source>
        <dbReference type="Pfam" id="PF13359"/>
    </source>
</evidence>
<dbReference type="Pfam" id="PF13384">
    <property type="entry name" value="HTH_23"/>
    <property type="match status" value="1"/>
</dbReference>
<dbReference type="Gene3D" id="3.30.420.10">
    <property type="entry name" value="Ribonuclease H-like superfamily/Ribonuclease H"/>
    <property type="match status" value="2"/>
</dbReference>
<dbReference type="GO" id="GO:0005634">
    <property type="term" value="C:nucleus"/>
    <property type="evidence" value="ECO:0007669"/>
    <property type="project" value="UniProtKB-SubCell"/>
</dbReference>
<dbReference type="PANTHER" id="PTHR47272:SF2">
    <property type="entry name" value="PIGGYBAC TRANSPOSABLE ELEMENT-DERIVED PROTEIN 3-LIKE"/>
    <property type="match status" value="1"/>
</dbReference>
<dbReference type="GO" id="GO:0015074">
    <property type="term" value="P:DNA integration"/>
    <property type="evidence" value="ECO:0007669"/>
    <property type="project" value="InterPro"/>
</dbReference>
<evidence type="ECO:0000256" key="3">
    <source>
        <dbReference type="ARBA" id="ARBA00022723"/>
    </source>
</evidence>
<dbReference type="GO" id="GO:0003677">
    <property type="term" value="F:DNA binding"/>
    <property type="evidence" value="ECO:0007669"/>
    <property type="project" value="InterPro"/>
</dbReference>
<evidence type="ECO:0000259" key="6">
    <source>
        <dbReference type="Pfam" id="PF13843"/>
    </source>
</evidence>
<dbReference type="Pfam" id="PF13359">
    <property type="entry name" value="DDE_Tnp_4"/>
    <property type="match status" value="1"/>
</dbReference>
<accession>A0A8K0DCH8</accession>
<evidence type="ECO:0000259" key="4">
    <source>
        <dbReference type="Pfam" id="PF01498"/>
    </source>
</evidence>
<name>A0A8K0DCH8_IGNLU</name>
<dbReference type="AlphaFoldDB" id="A0A8K0DCH8"/>
<dbReference type="EMBL" id="VTPC01000975">
    <property type="protein sequence ID" value="KAF2903608.1"/>
    <property type="molecule type" value="Genomic_DNA"/>
</dbReference>
<gene>
    <name evidence="7" type="ORF">ILUMI_02579</name>
</gene>
<dbReference type="Pfam" id="PF13843">
    <property type="entry name" value="DDE_Tnp_1_7"/>
    <property type="match status" value="1"/>
</dbReference>
<evidence type="ECO:0008006" key="9">
    <source>
        <dbReference type="Google" id="ProtNLM"/>
    </source>
</evidence>
<dbReference type="Proteomes" id="UP000801492">
    <property type="component" value="Unassembled WGS sequence"/>
</dbReference>
<dbReference type="PANTHER" id="PTHR47272">
    <property type="entry name" value="DDE_TNP_1_7 DOMAIN-CONTAINING PROTEIN"/>
    <property type="match status" value="1"/>
</dbReference>
<organism evidence="7 8">
    <name type="scientific">Ignelater luminosus</name>
    <name type="common">Cucubano</name>
    <name type="synonym">Pyrophorus luminosus</name>
    <dbReference type="NCBI Taxonomy" id="2038154"/>
    <lineage>
        <taxon>Eukaryota</taxon>
        <taxon>Metazoa</taxon>
        <taxon>Ecdysozoa</taxon>
        <taxon>Arthropoda</taxon>
        <taxon>Hexapoda</taxon>
        <taxon>Insecta</taxon>
        <taxon>Pterygota</taxon>
        <taxon>Neoptera</taxon>
        <taxon>Endopterygota</taxon>
        <taxon>Coleoptera</taxon>
        <taxon>Polyphaga</taxon>
        <taxon>Elateriformia</taxon>
        <taxon>Elateroidea</taxon>
        <taxon>Elateridae</taxon>
        <taxon>Agrypninae</taxon>
        <taxon>Pyrophorini</taxon>
        <taxon>Ignelater</taxon>
    </lineage>
</organism>
<comment type="caution">
    <text evidence="7">The sequence shown here is derived from an EMBL/GenBank/DDBJ whole genome shotgun (WGS) entry which is preliminary data.</text>
</comment>
<dbReference type="SUPFAM" id="SSF46689">
    <property type="entry name" value="Homeodomain-like"/>
    <property type="match status" value="1"/>
</dbReference>
<reference evidence="7" key="1">
    <citation type="submission" date="2019-08" db="EMBL/GenBank/DDBJ databases">
        <title>The genome of the North American firefly Photinus pyralis.</title>
        <authorList>
            <consortium name="Photinus pyralis genome working group"/>
            <person name="Fallon T.R."/>
            <person name="Sander Lower S.E."/>
            <person name="Weng J.-K."/>
        </authorList>
    </citation>
    <scope>NUCLEOTIDE SEQUENCE</scope>
    <source>
        <strain evidence="7">TRF0915ILg1</strain>
        <tissue evidence="7">Whole body</tissue>
    </source>
</reference>
<feature type="domain" description="Transposase Tc1-like" evidence="4">
    <location>
        <begin position="26"/>
        <end position="94"/>
    </location>
</feature>
<proteinExistence type="predicted"/>
<comment type="subcellular location">
    <subcellularLocation>
        <location evidence="2">Nucleus</location>
    </subcellularLocation>
</comment>
<evidence type="ECO:0000313" key="8">
    <source>
        <dbReference type="Proteomes" id="UP000801492"/>
    </source>
</evidence>
<dbReference type="InterPro" id="IPR036397">
    <property type="entry name" value="RNaseH_sf"/>
</dbReference>
<dbReference type="InterPro" id="IPR002492">
    <property type="entry name" value="Transposase_Tc1-like"/>
</dbReference>
<comment type="cofactor">
    <cofactor evidence="1">
        <name>a divalent metal cation</name>
        <dbReference type="ChEBI" id="CHEBI:60240"/>
    </cofactor>
</comment>
<dbReference type="Pfam" id="PF01498">
    <property type="entry name" value="HTH_Tnp_Tc3_2"/>
    <property type="match status" value="1"/>
</dbReference>
<evidence type="ECO:0000313" key="7">
    <source>
        <dbReference type="EMBL" id="KAF2903608.1"/>
    </source>
</evidence>
<keyword evidence="3" id="KW-0479">Metal-binding</keyword>
<dbReference type="GO" id="GO:0046872">
    <property type="term" value="F:metal ion binding"/>
    <property type="evidence" value="ECO:0007669"/>
    <property type="project" value="UniProtKB-KW"/>
</dbReference>
<sequence length="807" mass="93161">MQKGRVTTTLKAEDVNDVQVSEKTFITIISKQNRRLTAREICEELNECREKPVGITTVKSRLREAGLHGFISAKKPLLRSVNKQKRLRWVKAHVSWSVEDWKKVLLTDESKFELFSTKRRVYVRRKIGKRMLDQCVTPTVKHGGNSVMVWGSFGANKVGDLVRIEGIMRKEQYHQVLSKHAVPCGTKLIGKGFVMQQDNDPKHTSKLCRDYLDSKQRSKTLINMIWPPQSPDCNPIELLWDELDRRYSLYFDNLFTNFHLLNYLRDSGYGATGTIRDNRIPKNCPLLSKIAMKKKSRGEYDYVLDRTNGILLVRWVDNNIVSLASIKYGIQPLCEVKRYSQAQKKNILVSRPFLVSKYNSSMEGTDLMDENISKSRIYRVMDYVDHPSKKLNKQKPGRKKSVTTPALTSKVDRLFLKQPNLTVRAAAEKFKEEGHQEVYQTDRTAVSDDIRYDNVGHLLATTEDKKNKRCARENCTFIVRTTCIKCQVGLCLNCNMRFQKKINSALNGLQQLASYTRSSAIDENIETAPYAEAEVIEAIDGSYTEIPKSTDNQLAYINRKGYHRLLLQGIVDHNKKFLDVYYGESGSIHDARHSRKSNICAKIHNSPDFIGDKFVIGDTAYPNLYRRLRKLDNIDEKLSSEIIMGACVLHNICINQKYFIDADSRDFNQSAEIPPFNNMVGSGDPSDTHVHFKRISISMKKRWEIVFLSQHRFSPKWTPARISKYVSVSEKTVKRWLNRYKETGNVNDFPKNSNFMCCIYKKGLLPPARIMYGADSEQWWLQEDNDPKHRSRKCTQWKEDNSIQVLP</sequence>
<feature type="domain" description="DDE Tnp4" evidence="5">
    <location>
        <begin position="540"/>
        <end position="622"/>
    </location>
</feature>
<dbReference type="GO" id="GO:0006313">
    <property type="term" value="P:DNA transposition"/>
    <property type="evidence" value="ECO:0007669"/>
    <property type="project" value="InterPro"/>
</dbReference>
<protein>
    <recommendedName>
        <fullName evidence="9">Transposase</fullName>
    </recommendedName>
</protein>
<keyword evidence="8" id="KW-1185">Reference proteome</keyword>
<dbReference type="InterPro" id="IPR027806">
    <property type="entry name" value="HARBI1_dom"/>
</dbReference>
<dbReference type="OrthoDB" id="25402at2759"/>